<protein>
    <submittedName>
        <fullName evidence="1">Uncharacterized protein</fullName>
    </submittedName>
</protein>
<name>H2XP18_CIOIN</name>
<keyword evidence="2" id="KW-1185">Reference proteome</keyword>
<dbReference type="EMBL" id="EAAA01001623">
    <property type="status" value="NOT_ANNOTATED_CDS"/>
    <property type="molecule type" value="Genomic_DNA"/>
</dbReference>
<reference evidence="1" key="4">
    <citation type="submission" date="2025-09" db="UniProtKB">
        <authorList>
            <consortium name="Ensembl"/>
        </authorList>
    </citation>
    <scope>IDENTIFICATION</scope>
</reference>
<dbReference type="Proteomes" id="UP000008144">
    <property type="component" value="Chromosome 3"/>
</dbReference>
<reference evidence="1" key="2">
    <citation type="journal article" date="2008" name="Genome Biol.">
        <title>Improved genome assembly and evidence-based global gene model set for the chordate Ciona intestinalis: new insight into intron and operon populations.</title>
        <authorList>
            <person name="Satou Y."/>
            <person name="Mineta K."/>
            <person name="Ogasawara M."/>
            <person name="Sasakura Y."/>
            <person name="Shoguchi E."/>
            <person name="Ueno K."/>
            <person name="Yamada L."/>
            <person name="Matsumoto J."/>
            <person name="Wasserscheid J."/>
            <person name="Dewar K."/>
            <person name="Wiley G.B."/>
            <person name="Macmil S.L."/>
            <person name="Roe B.A."/>
            <person name="Zeller R.W."/>
            <person name="Hastings K.E."/>
            <person name="Lemaire P."/>
            <person name="Lindquist E."/>
            <person name="Endo T."/>
            <person name="Hotta K."/>
            <person name="Inaba K."/>
        </authorList>
    </citation>
    <scope>NUCLEOTIDE SEQUENCE [LARGE SCALE GENOMIC DNA]</scope>
    <source>
        <strain evidence="1">wild type</strain>
    </source>
</reference>
<dbReference type="InParanoid" id="H2XP18"/>
<dbReference type="EMBL" id="EAAA01001624">
    <property type="status" value="NOT_ANNOTATED_CDS"/>
    <property type="molecule type" value="Genomic_DNA"/>
</dbReference>
<reference evidence="1" key="3">
    <citation type="submission" date="2025-08" db="UniProtKB">
        <authorList>
            <consortium name="Ensembl"/>
        </authorList>
    </citation>
    <scope>IDENTIFICATION</scope>
</reference>
<reference evidence="2" key="1">
    <citation type="journal article" date="2002" name="Science">
        <title>The draft genome of Ciona intestinalis: insights into chordate and vertebrate origins.</title>
        <authorList>
            <person name="Dehal P."/>
            <person name="Satou Y."/>
            <person name="Campbell R.K."/>
            <person name="Chapman J."/>
            <person name="Degnan B."/>
            <person name="De Tomaso A."/>
            <person name="Davidson B."/>
            <person name="Di Gregorio A."/>
            <person name="Gelpke M."/>
            <person name="Goodstein D.M."/>
            <person name="Harafuji N."/>
            <person name="Hastings K.E."/>
            <person name="Ho I."/>
            <person name="Hotta K."/>
            <person name="Huang W."/>
            <person name="Kawashima T."/>
            <person name="Lemaire P."/>
            <person name="Martinez D."/>
            <person name="Meinertzhagen I.A."/>
            <person name="Necula S."/>
            <person name="Nonaka M."/>
            <person name="Putnam N."/>
            <person name="Rash S."/>
            <person name="Saiga H."/>
            <person name="Satake M."/>
            <person name="Terry A."/>
            <person name="Yamada L."/>
            <person name="Wang H.G."/>
            <person name="Awazu S."/>
            <person name="Azumi K."/>
            <person name="Boore J."/>
            <person name="Branno M."/>
            <person name="Chin-Bow S."/>
            <person name="DeSantis R."/>
            <person name="Doyle S."/>
            <person name="Francino P."/>
            <person name="Keys D.N."/>
            <person name="Haga S."/>
            <person name="Hayashi H."/>
            <person name="Hino K."/>
            <person name="Imai K.S."/>
            <person name="Inaba K."/>
            <person name="Kano S."/>
            <person name="Kobayashi K."/>
            <person name="Kobayashi M."/>
            <person name="Lee B.I."/>
            <person name="Makabe K.W."/>
            <person name="Manohar C."/>
            <person name="Matassi G."/>
            <person name="Medina M."/>
            <person name="Mochizuki Y."/>
            <person name="Mount S."/>
            <person name="Morishita T."/>
            <person name="Miura S."/>
            <person name="Nakayama A."/>
            <person name="Nishizaka S."/>
            <person name="Nomoto H."/>
            <person name="Ohta F."/>
            <person name="Oishi K."/>
            <person name="Rigoutsos I."/>
            <person name="Sano M."/>
            <person name="Sasaki A."/>
            <person name="Sasakura Y."/>
            <person name="Shoguchi E."/>
            <person name="Shin-i T."/>
            <person name="Spagnuolo A."/>
            <person name="Stainier D."/>
            <person name="Suzuki M.M."/>
            <person name="Tassy O."/>
            <person name="Takatori N."/>
            <person name="Tokuoka M."/>
            <person name="Yagi K."/>
            <person name="Yoshizaki F."/>
            <person name="Wada S."/>
            <person name="Zhang C."/>
            <person name="Hyatt P.D."/>
            <person name="Larimer F."/>
            <person name="Detter C."/>
            <person name="Doggett N."/>
            <person name="Glavina T."/>
            <person name="Hawkins T."/>
            <person name="Richardson P."/>
            <person name="Lucas S."/>
            <person name="Kohara Y."/>
            <person name="Levine M."/>
            <person name="Satoh N."/>
            <person name="Rokhsar D.S."/>
        </authorList>
    </citation>
    <scope>NUCLEOTIDE SEQUENCE [LARGE SCALE GENOMIC DNA]</scope>
</reference>
<accession>H2XP18</accession>
<dbReference type="Ensembl" id="ENSCINT00000034733.1">
    <property type="protein sequence ID" value="ENSCINP00000031401.1"/>
    <property type="gene ID" value="ENSCING00000022872.1"/>
</dbReference>
<evidence type="ECO:0000313" key="1">
    <source>
        <dbReference type="Ensembl" id="ENSCINP00000031401.1"/>
    </source>
</evidence>
<sequence>MATLNILLWRTTAANKERMAIAANTTRHTNTMNGINQVGKSGIT</sequence>
<dbReference type="HOGENOM" id="CLU_3224241_0_0_1"/>
<dbReference type="AlphaFoldDB" id="H2XP18"/>
<organism evidence="1 2">
    <name type="scientific">Ciona intestinalis</name>
    <name type="common">Transparent sea squirt</name>
    <name type="synonym">Ascidia intestinalis</name>
    <dbReference type="NCBI Taxonomy" id="7719"/>
    <lineage>
        <taxon>Eukaryota</taxon>
        <taxon>Metazoa</taxon>
        <taxon>Chordata</taxon>
        <taxon>Tunicata</taxon>
        <taxon>Ascidiacea</taxon>
        <taxon>Phlebobranchia</taxon>
        <taxon>Cionidae</taxon>
        <taxon>Ciona</taxon>
    </lineage>
</organism>
<proteinExistence type="predicted"/>
<evidence type="ECO:0000313" key="2">
    <source>
        <dbReference type="Proteomes" id="UP000008144"/>
    </source>
</evidence>